<dbReference type="PROSITE" id="PS00486">
    <property type="entry name" value="DNA_MISMATCH_REPAIR_2"/>
    <property type="match status" value="1"/>
</dbReference>
<dbReference type="NCBIfam" id="NF003810">
    <property type="entry name" value="PRK05399.1"/>
    <property type="match status" value="1"/>
</dbReference>
<evidence type="ECO:0000256" key="6">
    <source>
        <dbReference type="ARBA" id="ARBA00023125"/>
    </source>
</evidence>
<dbReference type="InterPro" id="IPR045076">
    <property type="entry name" value="MutS"/>
</dbReference>
<dbReference type="InterPro" id="IPR000432">
    <property type="entry name" value="DNA_mismatch_repair_MutS_C"/>
</dbReference>
<keyword evidence="7 9" id="KW-0234">DNA repair</keyword>
<reference evidence="12 13" key="1">
    <citation type="submission" date="2019-06" db="EMBL/GenBank/DDBJ databases">
        <title>Persicimonas caeni gen. nov., sp. nov., a predatory bacterium isolated from solar saltern.</title>
        <authorList>
            <person name="Wang S."/>
        </authorList>
    </citation>
    <scope>NUCLEOTIDE SEQUENCE [LARGE SCALE GENOMIC DNA]</scope>
    <source>
        <strain evidence="12 13">YN101</strain>
    </source>
</reference>
<dbReference type="GO" id="GO:0005524">
    <property type="term" value="F:ATP binding"/>
    <property type="evidence" value="ECO:0007669"/>
    <property type="project" value="UniProtKB-UniRule"/>
</dbReference>
<dbReference type="Pfam" id="PF05192">
    <property type="entry name" value="MutS_III"/>
    <property type="match status" value="1"/>
</dbReference>
<dbReference type="SUPFAM" id="SSF55271">
    <property type="entry name" value="DNA repair protein MutS, domain I"/>
    <property type="match status" value="1"/>
</dbReference>
<dbReference type="FunFam" id="1.10.1420.10:FF:000001">
    <property type="entry name" value="DNA mismatch repair protein MutS"/>
    <property type="match status" value="1"/>
</dbReference>
<dbReference type="InterPro" id="IPR005748">
    <property type="entry name" value="DNA_mismatch_repair_MutS"/>
</dbReference>
<dbReference type="FunFam" id="3.40.50.300:FF:000870">
    <property type="entry name" value="MutS protein homolog 4"/>
    <property type="match status" value="1"/>
</dbReference>
<evidence type="ECO:0000256" key="7">
    <source>
        <dbReference type="ARBA" id="ARBA00023204"/>
    </source>
</evidence>
<dbReference type="SUPFAM" id="SSF53150">
    <property type="entry name" value="DNA repair protein MutS, domain II"/>
    <property type="match status" value="1"/>
</dbReference>
<evidence type="ECO:0000256" key="3">
    <source>
        <dbReference type="ARBA" id="ARBA00022741"/>
    </source>
</evidence>
<dbReference type="GO" id="GO:0030983">
    <property type="term" value="F:mismatched DNA binding"/>
    <property type="evidence" value="ECO:0007669"/>
    <property type="project" value="InterPro"/>
</dbReference>
<evidence type="ECO:0000256" key="1">
    <source>
        <dbReference type="ARBA" id="ARBA00006271"/>
    </source>
</evidence>
<dbReference type="GO" id="GO:0140664">
    <property type="term" value="F:ATP-dependent DNA damage sensor activity"/>
    <property type="evidence" value="ECO:0007669"/>
    <property type="project" value="InterPro"/>
</dbReference>
<dbReference type="GO" id="GO:0003684">
    <property type="term" value="F:damaged DNA binding"/>
    <property type="evidence" value="ECO:0007669"/>
    <property type="project" value="UniProtKB-UniRule"/>
</dbReference>
<accession>A0A4Y6PP75</accession>
<dbReference type="InterPro" id="IPR007861">
    <property type="entry name" value="DNA_mismatch_repair_MutS_clamp"/>
</dbReference>
<dbReference type="HAMAP" id="MF_00096">
    <property type="entry name" value="MutS"/>
    <property type="match status" value="1"/>
</dbReference>
<dbReference type="SMART" id="SM00533">
    <property type="entry name" value="MUTSd"/>
    <property type="match status" value="1"/>
</dbReference>
<dbReference type="FunFam" id="3.40.1170.10:FF:000001">
    <property type="entry name" value="DNA mismatch repair protein MutS"/>
    <property type="match status" value="1"/>
</dbReference>
<dbReference type="Pfam" id="PF05188">
    <property type="entry name" value="MutS_II"/>
    <property type="match status" value="1"/>
</dbReference>
<sequence length="900" mass="100467">MKLTPMMQQYMDVKERYPDAVLFFRLGDFYEMFFEDAEVCSRELGITLTARSKGANNIPMAGVPHHAAEGYVNQLIDKGFSVAICEQVEDAEAAKGIVKRDVVRVITPGVVLNSDSLDDKAPNYVAAIGVKGRGVKNEYGIAYLDVSTGDFRVTEVSRQEELRSELNRIEPREVLVPKSAEALFGEVERHLDGVFFRPRKNEAFEPKALLSNIAGGARLSGDIDHDAYFLEAGPVEKMFTHVHDFGFESPDVVQQAASAVLDYIVETQRGIPTNVQEITPYHAQSFLVIDESTKANLELTRTLMGGRRQGSLLSVIDKTVTAMGGRRLRHWLNYPLVSLDAIRRRHDAVEELVRFPALREDIREALDAVYDIERLCGKISSGTANARDLRSLLSTLAIIPEVKEVLSECDSEFLVELDEDLDPCHEIRDLIDRAVVDDPPVELTEGGLFKAGFDDELDELLEISGNGKDWILRYETEQKQATDISSLKVKHNKVFGYFIEVTKANLHLVPDRYIRKQTLANSERYYTPELKEMEERILGAEDKRKTLEYQLFQELRKRVGLEVGTLLRTASQLANLDVIAGLSELAQRLEYTRPDMTEEPVIDIDEGRHPVVERTLKDERFVPNSVRMDPEQRLLIITGPNMAGKSTVIRQVALISLLAQMGSFVPVKAAELGVVDKIFSRVGASDNLARGQSTFMVEMTEAAHILNNATEHSLVILDEIGRGTSTFDGLSIAWAVAEHLHDEIRAKTMFATHYHELTELIRTLDGARNLSIAVKEWQDDIIFLRKLVDGEANRSYGIQVGKLAGLPEPVVERAKQVLENLEGGQFDEMGIPMAGRKPGEAPEPTRHHNPNQLTLFHGGASLSPGQKAALETLDEVDVNSLTPLEALNVLNELVQKLESS</sequence>
<dbReference type="CDD" id="cd03284">
    <property type="entry name" value="ABC_MutS1"/>
    <property type="match status" value="1"/>
</dbReference>
<keyword evidence="6 9" id="KW-0238">DNA-binding</keyword>
<dbReference type="Gene3D" id="3.30.420.110">
    <property type="entry name" value="MutS, connector domain"/>
    <property type="match status" value="1"/>
</dbReference>
<evidence type="ECO:0000256" key="10">
    <source>
        <dbReference type="RuleBase" id="RU003756"/>
    </source>
</evidence>
<gene>
    <name evidence="9 12" type="primary">mutS</name>
    <name evidence="12" type="ORF">FIV42_05120</name>
</gene>
<keyword evidence="3 9" id="KW-0547">Nucleotide-binding</keyword>
<dbReference type="Pfam" id="PF05190">
    <property type="entry name" value="MutS_IV"/>
    <property type="match status" value="1"/>
</dbReference>
<evidence type="ECO:0000256" key="9">
    <source>
        <dbReference type="HAMAP-Rule" id="MF_00096"/>
    </source>
</evidence>
<name>A0A4Y6PP75_PERCE</name>
<proteinExistence type="inferred from homology"/>
<feature type="domain" description="DNA mismatch repair proteins mutS family" evidence="11">
    <location>
        <begin position="713"/>
        <end position="729"/>
    </location>
</feature>
<dbReference type="Gene3D" id="1.10.1420.10">
    <property type="match status" value="2"/>
</dbReference>
<dbReference type="SUPFAM" id="SSF48334">
    <property type="entry name" value="DNA repair protein MutS, domain III"/>
    <property type="match status" value="1"/>
</dbReference>
<organism evidence="12 13">
    <name type="scientific">Persicimonas caeni</name>
    <dbReference type="NCBI Taxonomy" id="2292766"/>
    <lineage>
        <taxon>Bacteria</taxon>
        <taxon>Deltaproteobacteria</taxon>
        <taxon>Bradymonadales</taxon>
        <taxon>Bradymonadaceae</taxon>
        <taxon>Persicimonas</taxon>
    </lineage>
</organism>
<protein>
    <recommendedName>
        <fullName evidence="2 9">DNA mismatch repair protein MutS</fullName>
    </recommendedName>
</protein>
<keyword evidence="5 9" id="KW-0067">ATP-binding</keyword>
<evidence type="ECO:0000256" key="2">
    <source>
        <dbReference type="ARBA" id="ARBA00021982"/>
    </source>
</evidence>
<dbReference type="Proteomes" id="UP000315995">
    <property type="component" value="Chromosome"/>
</dbReference>
<evidence type="ECO:0000313" key="13">
    <source>
        <dbReference type="Proteomes" id="UP000315995"/>
    </source>
</evidence>
<evidence type="ECO:0000259" key="11">
    <source>
        <dbReference type="PROSITE" id="PS00486"/>
    </source>
</evidence>
<dbReference type="InterPro" id="IPR007696">
    <property type="entry name" value="DNA_mismatch_repair_MutS_core"/>
</dbReference>
<dbReference type="Pfam" id="PF00488">
    <property type="entry name" value="MutS_V"/>
    <property type="match status" value="1"/>
</dbReference>
<dbReference type="Gene3D" id="3.40.1170.10">
    <property type="entry name" value="DNA repair protein MutS, domain I"/>
    <property type="match status" value="1"/>
</dbReference>
<dbReference type="SMART" id="SM00534">
    <property type="entry name" value="MUTSac"/>
    <property type="match status" value="1"/>
</dbReference>
<comment type="similarity">
    <text evidence="1 9 10">Belongs to the DNA mismatch repair MutS family.</text>
</comment>
<dbReference type="Gene3D" id="3.40.50.300">
    <property type="entry name" value="P-loop containing nucleotide triphosphate hydrolases"/>
    <property type="match status" value="1"/>
</dbReference>
<keyword evidence="13" id="KW-1185">Reference proteome</keyword>
<dbReference type="RefSeq" id="WP_141196632.1">
    <property type="nucleotide sequence ID" value="NZ_CP041186.1"/>
</dbReference>
<dbReference type="InterPro" id="IPR007695">
    <property type="entry name" value="DNA_mismatch_repair_MutS-lik_N"/>
</dbReference>
<dbReference type="AlphaFoldDB" id="A0A4Y6PP75"/>
<dbReference type="InterPro" id="IPR007860">
    <property type="entry name" value="DNA_mmatch_repair_MutS_con_dom"/>
</dbReference>
<dbReference type="InterPro" id="IPR036678">
    <property type="entry name" value="MutS_con_dom_sf"/>
</dbReference>
<accession>A0A5B8Y1T4</accession>
<dbReference type="Pfam" id="PF01624">
    <property type="entry name" value="MutS_I"/>
    <property type="match status" value="1"/>
</dbReference>
<keyword evidence="4 9" id="KW-0227">DNA damage</keyword>
<dbReference type="PANTHER" id="PTHR11361">
    <property type="entry name" value="DNA MISMATCH REPAIR PROTEIN MUTS FAMILY MEMBER"/>
    <property type="match status" value="1"/>
</dbReference>
<dbReference type="SUPFAM" id="SSF52540">
    <property type="entry name" value="P-loop containing nucleoside triphosphate hydrolases"/>
    <property type="match status" value="1"/>
</dbReference>
<dbReference type="PANTHER" id="PTHR11361:SF34">
    <property type="entry name" value="DNA MISMATCH REPAIR PROTEIN MSH1, MITOCHONDRIAL"/>
    <property type="match status" value="1"/>
</dbReference>
<dbReference type="PIRSF" id="PIRSF037677">
    <property type="entry name" value="DNA_mis_repair_Msh6"/>
    <property type="match status" value="1"/>
</dbReference>
<evidence type="ECO:0000313" key="12">
    <source>
        <dbReference type="EMBL" id="QDG50136.1"/>
    </source>
</evidence>
<dbReference type="InterPro" id="IPR036187">
    <property type="entry name" value="DNA_mismatch_repair_MutS_sf"/>
</dbReference>
<feature type="binding site" evidence="9">
    <location>
        <begin position="639"/>
        <end position="646"/>
    </location>
    <ligand>
        <name>ATP</name>
        <dbReference type="ChEBI" id="CHEBI:30616"/>
    </ligand>
</feature>
<comment type="function">
    <text evidence="8 9">This protein is involved in the repair of mismatches in DNA. It is possible that it carries out the mismatch recognition step. This protein has a weak ATPase activity.</text>
</comment>
<dbReference type="OrthoDB" id="9802448at2"/>
<dbReference type="EMBL" id="CP041186">
    <property type="protein sequence ID" value="QDG50136.1"/>
    <property type="molecule type" value="Genomic_DNA"/>
</dbReference>
<evidence type="ECO:0000256" key="8">
    <source>
        <dbReference type="ARBA" id="ARBA00024647"/>
    </source>
</evidence>
<dbReference type="InterPro" id="IPR017261">
    <property type="entry name" value="DNA_mismatch_repair_MutS/MSH"/>
</dbReference>
<dbReference type="GO" id="GO:0005829">
    <property type="term" value="C:cytosol"/>
    <property type="evidence" value="ECO:0007669"/>
    <property type="project" value="TreeGrafter"/>
</dbReference>
<dbReference type="NCBIfam" id="TIGR01070">
    <property type="entry name" value="mutS1"/>
    <property type="match status" value="1"/>
</dbReference>
<dbReference type="GO" id="GO:0006298">
    <property type="term" value="P:mismatch repair"/>
    <property type="evidence" value="ECO:0007669"/>
    <property type="project" value="UniProtKB-UniRule"/>
</dbReference>
<dbReference type="InterPro" id="IPR027417">
    <property type="entry name" value="P-loop_NTPase"/>
</dbReference>
<evidence type="ECO:0000256" key="5">
    <source>
        <dbReference type="ARBA" id="ARBA00022840"/>
    </source>
</evidence>
<dbReference type="InterPro" id="IPR016151">
    <property type="entry name" value="DNA_mismatch_repair_MutS_N"/>
</dbReference>
<evidence type="ECO:0000256" key="4">
    <source>
        <dbReference type="ARBA" id="ARBA00022763"/>
    </source>
</evidence>